<feature type="transmembrane region" description="Helical" evidence="1">
    <location>
        <begin position="171"/>
        <end position="191"/>
    </location>
</feature>
<dbReference type="Proteomes" id="UP000552097">
    <property type="component" value="Unassembled WGS sequence"/>
</dbReference>
<evidence type="ECO:0000313" key="4">
    <source>
        <dbReference type="Proteomes" id="UP000552097"/>
    </source>
</evidence>
<dbReference type="AlphaFoldDB" id="A0A7W9HUH1"/>
<feature type="transmembrane region" description="Helical" evidence="1">
    <location>
        <begin position="12"/>
        <end position="32"/>
    </location>
</feature>
<reference evidence="3 4" key="1">
    <citation type="submission" date="2020-08" db="EMBL/GenBank/DDBJ databases">
        <title>Sequencing the genomes of 1000 actinobacteria strains.</title>
        <authorList>
            <person name="Klenk H.-P."/>
        </authorList>
    </citation>
    <scope>NUCLEOTIDE SEQUENCE [LARGE SCALE GENOMIC DNA]</scope>
    <source>
        <strain evidence="3 4">DSM 45486</strain>
    </source>
</reference>
<dbReference type="InterPro" id="IPR002656">
    <property type="entry name" value="Acyl_transf_3_dom"/>
</dbReference>
<evidence type="ECO:0000256" key="1">
    <source>
        <dbReference type="SAM" id="Phobius"/>
    </source>
</evidence>
<feature type="transmembrane region" description="Helical" evidence="1">
    <location>
        <begin position="203"/>
        <end position="226"/>
    </location>
</feature>
<gene>
    <name evidence="3" type="ORF">F4560_008139</name>
</gene>
<evidence type="ECO:0000259" key="2">
    <source>
        <dbReference type="Pfam" id="PF01757"/>
    </source>
</evidence>
<name>A0A7W9HUH1_9PSEU</name>
<sequence length="385" mass="42101">MTAPSARRHDLDVLRIGAFLLLIAFHLGMFYVPSDWHVKSTHVTPALEPWMDALSPWRLSLLFVISGVATRFMADKLAAGALAAQRTRRLLIPLLCGIGFVVAPQSWAEVVEKNGYTGSFLDFWPRYLMFDQSFGIVLPTYNHLWFVAYLWSYTMIVLAAAPLLPRADHWAGRVLGGAGLFVVPVLLFGLYRATAYRAWGETHVLWADGYAHLQYGTAFLLGFLLARQDAAWALLEKARAGMLAAAVVLAVAGLTLARLGVDDLPGWPGAGCAFLREAYAWAVICTLFGYARRYVRGGSPLLSTLNEAVFPFYIVHQTAIVLAGHLLKPLELHVAAEVGIILAVTVASGAAAYHLARTVPALREPLGLKPHTRRARQVSTAEKSG</sequence>
<dbReference type="EMBL" id="JACHMO010000001">
    <property type="protein sequence ID" value="MBB5808371.1"/>
    <property type="molecule type" value="Genomic_DNA"/>
</dbReference>
<dbReference type="InterPro" id="IPR050623">
    <property type="entry name" value="Glucan_succinyl_AcylTrfase"/>
</dbReference>
<dbReference type="PANTHER" id="PTHR36927:SF3">
    <property type="entry name" value="GLUCANS BIOSYNTHESIS PROTEIN C"/>
    <property type="match status" value="1"/>
</dbReference>
<comment type="caution">
    <text evidence="3">The sequence shown here is derived from an EMBL/GenBank/DDBJ whole genome shotgun (WGS) entry which is preliminary data.</text>
</comment>
<organism evidence="3 4">
    <name type="scientific">Saccharothrix ecbatanensis</name>
    <dbReference type="NCBI Taxonomy" id="1105145"/>
    <lineage>
        <taxon>Bacteria</taxon>
        <taxon>Bacillati</taxon>
        <taxon>Actinomycetota</taxon>
        <taxon>Actinomycetes</taxon>
        <taxon>Pseudonocardiales</taxon>
        <taxon>Pseudonocardiaceae</taxon>
        <taxon>Saccharothrix</taxon>
    </lineage>
</organism>
<feature type="transmembrane region" description="Helical" evidence="1">
    <location>
        <begin position="144"/>
        <end position="164"/>
    </location>
</feature>
<feature type="transmembrane region" description="Helical" evidence="1">
    <location>
        <begin position="90"/>
        <end position="108"/>
    </location>
</feature>
<accession>A0A7W9HUH1</accession>
<dbReference type="RefSeq" id="WP_184928285.1">
    <property type="nucleotide sequence ID" value="NZ_JACHMO010000001.1"/>
</dbReference>
<keyword evidence="1" id="KW-0812">Transmembrane</keyword>
<feature type="transmembrane region" description="Helical" evidence="1">
    <location>
        <begin position="333"/>
        <end position="356"/>
    </location>
</feature>
<keyword evidence="1" id="KW-1133">Transmembrane helix</keyword>
<feature type="transmembrane region" description="Helical" evidence="1">
    <location>
        <begin position="57"/>
        <end position="78"/>
    </location>
</feature>
<proteinExistence type="predicted"/>
<dbReference type="GO" id="GO:0016747">
    <property type="term" value="F:acyltransferase activity, transferring groups other than amino-acyl groups"/>
    <property type="evidence" value="ECO:0007669"/>
    <property type="project" value="InterPro"/>
</dbReference>
<feature type="transmembrane region" description="Helical" evidence="1">
    <location>
        <begin position="238"/>
        <end position="258"/>
    </location>
</feature>
<feature type="transmembrane region" description="Helical" evidence="1">
    <location>
        <begin position="307"/>
        <end position="327"/>
    </location>
</feature>
<keyword evidence="1" id="KW-0472">Membrane</keyword>
<protein>
    <submittedName>
        <fullName evidence="3">Peptidoglycan/LPS O-acetylase OafA/YrhL</fullName>
    </submittedName>
</protein>
<evidence type="ECO:0000313" key="3">
    <source>
        <dbReference type="EMBL" id="MBB5808371.1"/>
    </source>
</evidence>
<keyword evidence="4" id="KW-1185">Reference proteome</keyword>
<dbReference type="PANTHER" id="PTHR36927">
    <property type="entry name" value="BLR4337 PROTEIN"/>
    <property type="match status" value="1"/>
</dbReference>
<dbReference type="Pfam" id="PF01757">
    <property type="entry name" value="Acyl_transf_3"/>
    <property type="match status" value="1"/>
</dbReference>
<feature type="domain" description="Acyltransferase 3" evidence="2">
    <location>
        <begin position="9"/>
        <end position="348"/>
    </location>
</feature>